<reference evidence="1 2" key="1">
    <citation type="journal article" date="2019" name="Emerg. Microbes Infect.">
        <title>Comprehensive subspecies identification of 175 nontuberculous mycobacteria species based on 7547 genomic profiles.</title>
        <authorList>
            <person name="Matsumoto Y."/>
            <person name="Kinjo T."/>
            <person name="Motooka D."/>
            <person name="Nabeya D."/>
            <person name="Jung N."/>
            <person name="Uechi K."/>
            <person name="Horii T."/>
            <person name="Iida T."/>
            <person name="Fujita J."/>
            <person name="Nakamura S."/>
        </authorList>
    </citation>
    <scope>NUCLEOTIDE SEQUENCE [LARGE SCALE GENOMIC DNA]</scope>
    <source>
        <strain evidence="1 2">JCM 30395</strain>
    </source>
</reference>
<name>A0A7I7SLE3_9MYCO</name>
<dbReference type="Proteomes" id="UP000466445">
    <property type="component" value="Chromosome"/>
</dbReference>
<accession>A0A7I7SLE3</accession>
<proteinExistence type="predicted"/>
<evidence type="ECO:0000313" key="2">
    <source>
        <dbReference type="Proteomes" id="UP000466445"/>
    </source>
</evidence>
<evidence type="ECO:0000313" key="1">
    <source>
        <dbReference type="EMBL" id="BBY57211.1"/>
    </source>
</evidence>
<organism evidence="1 2">
    <name type="scientific">Mycolicibacterium sarraceniae</name>
    <dbReference type="NCBI Taxonomy" id="1534348"/>
    <lineage>
        <taxon>Bacteria</taxon>
        <taxon>Bacillati</taxon>
        <taxon>Actinomycetota</taxon>
        <taxon>Actinomycetes</taxon>
        <taxon>Mycobacteriales</taxon>
        <taxon>Mycobacteriaceae</taxon>
        <taxon>Mycolicibacterium</taxon>
    </lineage>
</organism>
<gene>
    <name evidence="1" type="ORF">MSAR_03470</name>
</gene>
<protein>
    <submittedName>
        <fullName evidence="1">Uncharacterized protein</fullName>
    </submittedName>
</protein>
<sequence>MDAAPRPEFALPARSRAPVITGALWSVLIVVINGESPLRRILRAGDRGVPVGGALLGVSIHRAQQGVDVDEGPLIGPRQQWHPLTQRPQVFAQDRFELPCMTEGELPQQGSDDRGCIHIPEQGLHPTGTHNIEVVDTVRASAHPGDQRGQLR</sequence>
<dbReference type="AlphaFoldDB" id="A0A7I7SLE3"/>
<dbReference type="KEGG" id="msar:MSAR_03470"/>
<keyword evidence="2" id="KW-1185">Reference proteome</keyword>
<dbReference type="EMBL" id="AP022595">
    <property type="protein sequence ID" value="BBY57211.1"/>
    <property type="molecule type" value="Genomic_DNA"/>
</dbReference>